<evidence type="ECO:0000313" key="3">
    <source>
        <dbReference type="Proteomes" id="UP000614996"/>
    </source>
</evidence>
<organism evidence="2 3">
    <name type="scientific">Actinocatenispora comari</name>
    <dbReference type="NCBI Taxonomy" id="2807577"/>
    <lineage>
        <taxon>Bacteria</taxon>
        <taxon>Bacillati</taxon>
        <taxon>Actinomycetota</taxon>
        <taxon>Actinomycetes</taxon>
        <taxon>Micromonosporales</taxon>
        <taxon>Micromonosporaceae</taxon>
        <taxon>Actinocatenispora</taxon>
    </lineage>
</organism>
<dbReference type="RefSeq" id="WP_207128092.1">
    <property type="nucleotide sequence ID" value="NZ_BOPO01000117.1"/>
</dbReference>
<sequence length="93" mass="9946">MNEIRPDLLKTAFESVSAAPDPELSSGQRNPSGPVWRVTPPSCEGCHDGGGNWDCEGENADDPWCNCESCTGSNYCPECGRCGDCGELECICK</sequence>
<evidence type="ECO:0000313" key="2">
    <source>
        <dbReference type="EMBL" id="GIL30446.1"/>
    </source>
</evidence>
<dbReference type="AlphaFoldDB" id="A0A8J4AF53"/>
<name>A0A8J4AF53_9ACTN</name>
<reference evidence="3" key="1">
    <citation type="journal article" date="2021" name="Int. J. Syst. Evol. Microbiol.">
        <title>Actinocatenispora comari sp. nov., an endophytic actinomycete isolated from aerial parts of Comarum salesowianum.</title>
        <authorList>
            <person name="Oyunbileg N."/>
            <person name="Iizaka Y."/>
            <person name="Hamada M."/>
            <person name="Davaapurev B.O."/>
            <person name="Fukumoto A."/>
            <person name="Tsetseg B."/>
            <person name="Kato F."/>
            <person name="Tamura T."/>
            <person name="Batkhuu J."/>
            <person name="Anzai Y."/>
        </authorList>
    </citation>
    <scope>NUCLEOTIDE SEQUENCE [LARGE SCALE GENOMIC DNA]</scope>
    <source>
        <strain evidence="3">NUM-2625</strain>
    </source>
</reference>
<evidence type="ECO:0000256" key="1">
    <source>
        <dbReference type="SAM" id="MobiDB-lite"/>
    </source>
</evidence>
<proteinExistence type="predicted"/>
<dbReference type="EMBL" id="BOPO01000117">
    <property type="protein sequence ID" value="GIL30446.1"/>
    <property type="molecule type" value="Genomic_DNA"/>
</dbReference>
<gene>
    <name evidence="2" type="ORF">NUM_57000</name>
</gene>
<feature type="region of interest" description="Disordered" evidence="1">
    <location>
        <begin position="15"/>
        <end position="36"/>
    </location>
</feature>
<dbReference type="Proteomes" id="UP000614996">
    <property type="component" value="Unassembled WGS sequence"/>
</dbReference>
<comment type="caution">
    <text evidence="2">The sequence shown here is derived from an EMBL/GenBank/DDBJ whole genome shotgun (WGS) entry which is preliminary data.</text>
</comment>
<keyword evidence="3" id="KW-1185">Reference proteome</keyword>
<accession>A0A8J4AF53</accession>
<protein>
    <submittedName>
        <fullName evidence="2">Uncharacterized protein</fullName>
    </submittedName>
</protein>